<dbReference type="KEGG" id="ave:Arcve_0516"/>
<sequence>MNFEPDTALFARVNLGDSFANVPLVCRKCGMCCEKLSHVIYDPLNGEIIVENIEEIKEFLGIRYHEVLEELESQIKGVNAVMVNPCPFLQDGRCTVYPARPASCRPFPLFGDQGIGCPALKRFEELLKALGCKEAERTCIPLGRVKKGKPDRNFVEKFLNVADSEEIELFLALNHVEVENFQGIRNSKE</sequence>
<dbReference type="HOGENOM" id="CLU_1536574_0_0_2"/>
<dbReference type="GeneID" id="10393612"/>
<dbReference type="OrthoDB" id="36424at2157"/>
<dbReference type="Proteomes" id="UP000008136">
    <property type="component" value="Chromosome"/>
</dbReference>
<dbReference type="AlphaFoldDB" id="F2KQB0"/>
<evidence type="ECO:0008006" key="3">
    <source>
        <dbReference type="Google" id="ProtNLM"/>
    </source>
</evidence>
<evidence type="ECO:0000313" key="1">
    <source>
        <dbReference type="EMBL" id="AEA46543.1"/>
    </source>
</evidence>
<dbReference type="Pfam" id="PF03692">
    <property type="entry name" value="CxxCxxCC"/>
    <property type="match status" value="1"/>
</dbReference>
<organism evidence="1 2">
    <name type="scientific">Archaeoglobus veneficus (strain DSM 11195 / SNP6)</name>
    <dbReference type="NCBI Taxonomy" id="693661"/>
    <lineage>
        <taxon>Archaea</taxon>
        <taxon>Methanobacteriati</taxon>
        <taxon>Methanobacteriota</taxon>
        <taxon>Archaeoglobi</taxon>
        <taxon>Archaeoglobales</taxon>
        <taxon>Archaeoglobaceae</taxon>
        <taxon>Archaeoglobus</taxon>
    </lineage>
</organism>
<gene>
    <name evidence="1" type="ordered locus">Arcve_0516</name>
</gene>
<keyword evidence="2" id="KW-1185">Reference proteome</keyword>
<dbReference type="EMBL" id="CP002588">
    <property type="protein sequence ID" value="AEA46543.1"/>
    <property type="molecule type" value="Genomic_DNA"/>
</dbReference>
<dbReference type="eggNOG" id="arCOG02579">
    <property type="taxonomic scope" value="Archaea"/>
</dbReference>
<protein>
    <recommendedName>
        <fullName evidence="3">YkgJ family cysteine cluster protein</fullName>
    </recommendedName>
</protein>
<name>F2KQB0_ARCVS</name>
<dbReference type="RefSeq" id="WP_013683217.1">
    <property type="nucleotide sequence ID" value="NC_015320.1"/>
</dbReference>
<dbReference type="STRING" id="693661.Arcve_0516"/>
<reference evidence="1 2" key="1">
    <citation type="submission" date="2011-03" db="EMBL/GenBank/DDBJ databases">
        <title>The complete genome of Archaeoglobus veneficus SNP6.</title>
        <authorList>
            <consortium name="US DOE Joint Genome Institute (JGI-PGF)"/>
            <person name="Lucas S."/>
            <person name="Copeland A."/>
            <person name="Lapidus A."/>
            <person name="Bruce D."/>
            <person name="Goodwin L."/>
            <person name="Pitluck S."/>
            <person name="Kyrpides N."/>
            <person name="Mavromatis K."/>
            <person name="Pagani I."/>
            <person name="Ivanova N."/>
            <person name="Mikhailova N."/>
            <person name="Lu M."/>
            <person name="Detter J.C."/>
            <person name="Tapia R."/>
            <person name="Han C."/>
            <person name="Land M."/>
            <person name="Hauser L."/>
            <person name="Markowitz V."/>
            <person name="Cheng J.-F."/>
            <person name="Hugenholtz P."/>
            <person name="Woyke T."/>
            <person name="Wu D."/>
            <person name="Spring S."/>
            <person name="Brambilla E."/>
            <person name="Klenk H.-P."/>
            <person name="Eisen J.A."/>
        </authorList>
    </citation>
    <scope>NUCLEOTIDE SEQUENCE [LARGE SCALE GENOMIC DNA]</scope>
    <source>
        <strain>SNP6</strain>
    </source>
</reference>
<dbReference type="InterPro" id="IPR005358">
    <property type="entry name" value="Puta_zinc/iron-chelating_dom"/>
</dbReference>
<evidence type="ECO:0000313" key="2">
    <source>
        <dbReference type="Proteomes" id="UP000008136"/>
    </source>
</evidence>
<proteinExistence type="predicted"/>
<accession>F2KQB0</accession>